<dbReference type="Proteomes" id="UP000233387">
    <property type="component" value="Unassembled WGS sequence"/>
</dbReference>
<proteinExistence type="predicted"/>
<evidence type="ECO:0000313" key="1">
    <source>
        <dbReference type="EMBL" id="PKQ68014.1"/>
    </source>
</evidence>
<dbReference type="OrthoDB" id="5735516at2"/>
<dbReference type="RefSeq" id="WP_101359095.1">
    <property type="nucleotide sequence ID" value="NZ_NKXO01000028.1"/>
</dbReference>
<reference evidence="1 2" key="1">
    <citation type="submission" date="2017-06" db="EMBL/GenBank/DDBJ databases">
        <title>Raineya orbicola gen. nov., sp. nov. a slightly thermophilic bacterium of the phylum Bacteroidetes and the description of Raineyaceae fam. nov.</title>
        <authorList>
            <person name="Albuquerque L."/>
            <person name="Polonia A.R.M."/>
            <person name="Barroso C."/>
            <person name="Froufe H.J.C."/>
            <person name="Lage O."/>
            <person name="Lobo-Da-Cunha A."/>
            <person name="Egas C."/>
            <person name="Da Costa M.S."/>
        </authorList>
    </citation>
    <scope>NUCLEOTIDE SEQUENCE [LARGE SCALE GENOMIC DNA]</scope>
    <source>
        <strain evidence="1 2">SPSPC-11</strain>
    </source>
</reference>
<evidence type="ECO:0000313" key="2">
    <source>
        <dbReference type="Proteomes" id="UP000233387"/>
    </source>
</evidence>
<comment type="caution">
    <text evidence="1">The sequence shown here is derived from an EMBL/GenBank/DDBJ whole genome shotgun (WGS) entry which is preliminary data.</text>
</comment>
<name>A0A2N3ICD2_9BACT</name>
<dbReference type="InterPro" id="IPR046525">
    <property type="entry name" value="DUF6702"/>
</dbReference>
<organism evidence="1 2">
    <name type="scientific">Raineya orbicola</name>
    <dbReference type="NCBI Taxonomy" id="2016530"/>
    <lineage>
        <taxon>Bacteria</taxon>
        <taxon>Pseudomonadati</taxon>
        <taxon>Bacteroidota</taxon>
        <taxon>Cytophagia</taxon>
        <taxon>Cytophagales</taxon>
        <taxon>Raineyaceae</taxon>
        <taxon>Raineya</taxon>
    </lineage>
</organism>
<dbReference type="EMBL" id="NKXO01000028">
    <property type="protein sequence ID" value="PKQ68014.1"/>
    <property type="molecule type" value="Genomic_DNA"/>
</dbReference>
<dbReference type="AlphaFoldDB" id="A0A2N3ICD2"/>
<accession>A0A2N3ICD2</accession>
<dbReference type="Pfam" id="PF20420">
    <property type="entry name" value="DUF6702"/>
    <property type="match status" value="1"/>
</dbReference>
<keyword evidence="2" id="KW-1185">Reference proteome</keyword>
<gene>
    <name evidence="1" type="ORF">Rain11_1825</name>
</gene>
<protein>
    <submittedName>
        <fullName evidence="1">Uncharacterized protein</fullName>
    </submittedName>
</protein>
<sequence>MLYQWLLWLSLNLNIWHDFHSSFAEMYYNPQEKAFQVSLKFFADDLENALTKFSGKKYFLGGLGKDRSPDEVLVKYLEQKFRLVHKSKKKVIPIRYIGKEIGVESVTAYFEMPFTDKLSHYELHNTIMLELFDDQINIVLLQKENQRKSFEFNKQKTNTLLKF</sequence>